<gene>
    <name evidence="7" type="ordered locus">Spirs_3738</name>
</gene>
<reference evidence="7 8" key="1">
    <citation type="journal article" date="2010" name="Stand. Genomic Sci.">
        <title>Complete genome sequence of Spirochaeta smaragdinae type strain (SEBR 4228).</title>
        <authorList>
            <person name="Mavromatis K."/>
            <person name="Yasawong M."/>
            <person name="Chertkov O."/>
            <person name="Lapidus A."/>
            <person name="Lucas S."/>
            <person name="Nolan M."/>
            <person name="Del Rio T.G."/>
            <person name="Tice H."/>
            <person name="Cheng J.F."/>
            <person name="Pitluck S."/>
            <person name="Liolios K."/>
            <person name="Ivanova N."/>
            <person name="Tapia R."/>
            <person name="Han C."/>
            <person name="Bruce D."/>
            <person name="Goodwin L."/>
            <person name="Pati A."/>
            <person name="Chen A."/>
            <person name="Palaniappan K."/>
            <person name="Land M."/>
            <person name="Hauser L."/>
            <person name="Chang Y.J."/>
            <person name="Jeffries C.D."/>
            <person name="Detter J.C."/>
            <person name="Rohde M."/>
            <person name="Brambilla E."/>
            <person name="Spring S."/>
            <person name="Goker M."/>
            <person name="Sikorski J."/>
            <person name="Woyke T."/>
            <person name="Bristow J."/>
            <person name="Eisen J.A."/>
            <person name="Markowitz V."/>
            <person name="Hugenholtz P."/>
            <person name="Klenk H.P."/>
            <person name="Kyrpides N.C."/>
        </authorList>
    </citation>
    <scope>NUCLEOTIDE SEQUENCE [LARGE SCALE GENOMIC DNA]</scope>
    <source>
        <strain evidence="8">DSM 11293 / JCM 15392 / SEBR 4228</strain>
    </source>
</reference>
<dbReference type="SUPFAM" id="SSF51735">
    <property type="entry name" value="NAD(P)-binding Rossmann-fold domains"/>
    <property type="match status" value="1"/>
</dbReference>
<dbReference type="HOGENOM" id="CLU_019796_1_3_12"/>
<proteinExistence type="inferred from homology"/>
<dbReference type="RefSeq" id="WP_013256283.1">
    <property type="nucleotide sequence ID" value="NC_014364.1"/>
</dbReference>
<dbReference type="PANTHER" id="PTHR43761">
    <property type="entry name" value="D-ISOMER SPECIFIC 2-HYDROXYACID DEHYDROGENASE FAMILY PROTEIN (AFU_ORTHOLOGUE AFUA_1G13630)"/>
    <property type="match status" value="1"/>
</dbReference>
<dbReference type="PANTHER" id="PTHR43761:SF1">
    <property type="entry name" value="D-ISOMER SPECIFIC 2-HYDROXYACID DEHYDROGENASE CATALYTIC DOMAIN-CONTAINING PROTEIN-RELATED"/>
    <property type="match status" value="1"/>
</dbReference>
<dbReference type="CDD" id="cd05299">
    <property type="entry name" value="CtBP_dh"/>
    <property type="match status" value="1"/>
</dbReference>
<dbReference type="PROSITE" id="PS00671">
    <property type="entry name" value="D_2_HYDROXYACID_DH_3"/>
    <property type="match status" value="1"/>
</dbReference>
<evidence type="ECO:0000256" key="3">
    <source>
        <dbReference type="ARBA" id="ARBA00023027"/>
    </source>
</evidence>
<evidence type="ECO:0000256" key="2">
    <source>
        <dbReference type="ARBA" id="ARBA00023002"/>
    </source>
</evidence>
<dbReference type="InterPro" id="IPR006140">
    <property type="entry name" value="D-isomer_DH_NAD-bd"/>
</dbReference>
<dbReference type="InterPro" id="IPR050418">
    <property type="entry name" value="D-iso_2-hydroxyacid_DH_PdxB"/>
</dbReference>
<feature type="domain" description="D-isomer specific 2-hydroxyacid dehydrogenase NAD-binding" evidence="6">
    <location>
        <begin position="109"/>
        <end position="286"/>
    </location>
</feature>
<dbReference type="SUPFAM" id="SSF52283">
    <property type="entry name" value="Formate/glycerate dehydrogenase catalytic domain-like"/>
    <property type="match status" value="1"/>
</dbReference>
<keyword evidence="2 4" id="KW-0560">Oxidoreductase</keyword>
<evidence type="ECO:0000256" key="4">
    <source>
        <dbReference type="RuleBase" id="RU003719"/>
    </source>
</evidence>
<dbReference type="GO" id="GO:0016616">
    <property type="term" value="F:oxidoreductase activity, acting on the CH-OH group of donors, NAD or NADP as acceptor"/>
    <property type="evidence" value="ECO:0007669"/>
    <property type="project" value="InterPro"/>
</dbReference>
<protein>
    <submittedName>
        <fullName evidence="7">D-isomer specific 2-hydroxyacid dehydrogenase NAD-binding protein</fullName>
    </submittedName>
</protein>
<dbReference type="Pfam" id="PF02826">
    <property type="entry name" value="2-Hacid_dh_C"/>
    <property type="match status" value="1"/>
</dbReference>
<dbReference type="PROSITE" id="PS00670">
    <property type="entry name" value="D_2_HYDROXYACID_DH_2"/>
    <property type="match status" value="1"/>
</dbReference>
<comment type="similarity">
    <text evidence="1 4">Belongs to the D-isomer specific 2-hydroxyacid dehydrogenase family.</text>
</comment>
<dbReference type="GO" id="GO:0003714">
    <property type="term" value="F:transcription corepressor activity"/>
    <property type="evidence" value="ECO:0007669"/>
    <property type="project" value="InterPro"/>
</dbReference>
<dbReference type="InterPro" id="IPR036291">
    <property type="entry name" value="NAD(P)-bd_dom_sf"/>
</dbReference>
<sequence>MFRVVVTDDRFAGDYAPELGVLEACDAELVAGYELGTENLRAVCADADAILVNQMVLDADFISGLRRCRVISRYGTGYEKVDVRAATEKGIWVARVPDYCYDEVAEHALALLLAVTRRVSLLDRQVRSGGWNIHSSLSIPRLSGRSLGILGYGGTGRSFHRKASGLGFSRVLICDHHADHHNVAVGEAEIVDFQTLLAQSDIISIHIPMRQENYHLIDADAFSKMKTGAVLINTARGALVDQEALLAALREEKLSAAGLDVFEEEPPIGDARLSSYPQLVLTDHCAYYSEESIVELKQKCAENALLVLQGKAPASFVVDLSQTFRPDNF</sequence>
<evidence type="ECO:0000259" key="6">
    <source>
        <dbReference type="Pfam" id="PF02826"/>
    </source>
</evidence>
<dbReference type="Pfam" id="PF00389">
    <property type="entry name" value="2-Hacid_dh"/>
    <property type="match status" value="1"/>
</dbReference>
<dbReference type="STRING" id="573413.Spirs_3738"/>
<dbReference type="EMBL" id="CP002116">
    <property type="protein sequence ID" value="ADK82824.1"/>
    <property type="molecule type" value="Genomic_DNA"/>
</dbReference>
<dbReference type="InterPro" id="IPR029753">
    <property type="entry name" value="D-isomer_DH_CS"/>
</dbReference>
<evidence type="ECO:0000313" key="7">
    <source>
        <dbReference type="EMBL" id="ADK82824.1"/>
    </source>
</evidence>
<accession>E1R7W9</accession>
<dbReference type="Gene3D" id="3.40.50.720">
    <property type="entry name" value="NAD(P)-binding Rossmann-like Domain"/>
    <property type="match status" value="2"/>
</dbReference>
<dbReference type="KEGG" id="ssm:Spirs_3738"/>
<organism evidence="7 8">
    <name type="scientific">Sediminispirochaeta smaragdinae (strain DSM 11293 / JCM 15392 / SEBR 4228)</name>
    <name type="common">Spirochaeta smaragdinae</name>
    <dbReference type="NCBI Taxonomy" id="573413"/>
    <lineage>
        <taxon>Bacteria</taxon>
        <taxon>Pseudomonadati</taxon>
        <taxon>Spirochaetota</taxon>
        <taxon>Spirochaetia</taxon>
        <taxon>Spirochaetales</taxon>
        <taxon>Spirochaetaceae</taxon>
        <taxon>Sediminispirochaeta</taxon>
    </lineage>
</organism>
<dbReference type="eggNOG" id="COG1052">
    <property type="taxonomic scope" value="Bacteria"/>
</dbReference>
<dbReference type="OrthoDB" id="9805416at2"/>
<feature type="domain" description="D-isomer specific 2-hydroxyacid dehydrogenase catalytic" evidence="5">
    <location>
        <begin position="28"/>
        <end position="317"/>
    </location>
</feature>
<evidence type="ECO:0000313" key="8">
    <source>
        <dbReference type="Proteomes" id="UP000002318"/>
    </source>
</evidence>
<dbReference type="GO" id="GO:0051287">
    <property type="term" value="F:NAD binding"/>
    <property type="evidence" value="ECO:0007669"/>
    <property type="project" value="InterPro"/>
</dbReference>
<evidence type="ECO:0000256" key="1">
    <source>
        <dbReference type="ARBA" id="ARBA00005854"/>
    </source>
</evidence>
<evidence type="ECO:0000259" key="5">
    <source>
        <dbReference type="Pfam" id="PF00389"/>
    </source>
</evidence>
<dbReference type="InterPro" id="IPR006139">
    <property type="entry name" value="D-isomer_2_OHA_DH_cat_dom"/>
</dbReference>
<dbReference type="AlphaFoldDB" id="E1R7W9"/>
<dbReference type="Proteomes" id="UP000002318">
    <property type="component" value="Chromosome"/>
</dbReference>
<keyword evidence="3" id="KW-0520">NAD</keyword>
<keyword evidence="8" id="KW-1185">Reference proteome</keyword>
<dbReference type="InterPro" id="IPR043322">
    <property type="entry name" value="CtBP"/>
</dbReference>
<name>E1R7W9_SEDSS</name>